<proteinExistence type="predicted"/>
<dbReference type="Proteomes" id="UP000286576">
    <property type="component" value="Unassembled WGS sequence"/>
</dbReference>
<feature type="chain" id="PRO_5019044303" description="TonB-dependent receptor plug domain-containing protein" evidence="3">
    <location>
        <begin position="27"/>
        <end position="709"/>
    </location>
</feature>
<dbReference type="Gene3D" id="2.170.130.10">
    <property type="entry name" value="TonB-dependent receptor, plug domain"/>
    <property type="match status" value="1"/>
</dbReference>
<dbReference type="GO" id="GO:0044718">
    <property type="term" value="P:siderophore transmembrane transport"/>
    <property type="evidence" value="ECO:0007669"/>
    <property type="project" value="TreeGrafter"/>
</dbReference>
<sequence>MGLILRNIFASTATIALLLAAWPAHAQEGTGDTVPAQETADDALPPAPDAVEASSGARVFTPLDFARFAPRNALDMLEEVPGFTIRGEDGARGLGQASANVLIDGERITNKSEGVFTQLSRIGTDRVERIEIVDGATLGIAGLSGQVANVITRPDPLSGRFTYRANARPKYAEPSFIGGEVSLSGSGETLSWTVAVANGVGRGGAGGGDAFIFDADGNAIESRDIVMQFIGDFPRASGQVQWTSPGGTVVNANASYRRAYENMRENQLRDLVTGVDLFRRFEDRYRGWGYELGADVQFDLGPGQLKLIGQESYSRGRSRSDAISQFADDSPDTGTRFTTHRESGERIGRAEYSWAMLGGDWQLDGEAAFNRLEQVSALFDLDPSGEFVAIPFPNGTGGVTEDRYEMILTHSRSLAGNLTVQVGAGAEYSTIAQTGAGGLTRSFWRPKGSVNLAWAVEDGLDVSLELARSVGQLSFGDFLASVSLNQNQQNAGNVKLVPPQTVQVQLEATKDLGNWGSTQLRVFGQWIEDYIEFIPVPGGLETRGNIDSATLYGIRWNSTFQLEPIGFRGAQLEVTLQLEESDLTDPLTGESRSFGGHQDREVDVELRHDIPGSNWAWGAGLEYNHTLPYYRLGESGFNYEGPTYTFAFIEHKDVFGMTANLSVFNLTDGRARQDRFVYAGYRDRSPLVFRETQNLSVQPIFSFRLSGDF</sequence>
<dbReference type="InterPro" id="IPR039426">
    <property type="entry name" value="TonB-dep_rcpt-like"/>
</dbReference>
<evidence type="ECO:0000259" key="4">
    <source>
        <dbReference type="Pfam" id="PF07715"/>
    </source>
</evidence>
<feature type="domain" description="TonB-dependent receptor plug" evidence="4">
    <location>
        <begin position="54"/>
        <end position="137"/>
    </location>
</feature>
<feature type="signal peptide" evidence="3">
    <location>
        <begin position="1"/>
        <end position="26"/>
    </location>
</feature>
<dbReference type="Pfam" id="PF07715">
    <property type="entry name" value="Plug"/>
    <property type="match status" value="1"/>
</dbReference>
<dbReference type="InterPro" id="IPR012910">
    <property type="entry name" value="Plug_dom"/>
</dbReference>
<evidence type="ECO:0000313" key="6">
    <source>
        <dbReference type="Proteomes" id="UP000286576"/>
    </source>
</evidence>
<evidence type="ECO:0000256" key="3">
    <source>
        <dbReference type="SAM" id="SignalP"/>
    </source>
</evidence>
<dbReference type="RefSeq" id="WP_119585837.1">
    <property type="nucleotide sequence ID" value="NZ_CAWODQ010000012.1"/>
</dbReference>
<dbReference type="GO" id="GO:0015344">
    <property type="term" value="F:siderophore uptake transmembrane transporter activity"/>
    <property type="evidence" value="ECO:0007669"/>
    <property type="project" value="TreeGrafter"/>
</dbReference>
<dbReference type="PANTHER" id="PTHR30069">
    <property type="entry name" value="TONB-DEPENDENT OUTER MEMBRANE RECEPTOR"/>
    <property type="match status" value="1"/>
</dbReference>
<keyword evidence="6" id="KW-1185">Reference proteome</keyword>
<organism evidence="5 6">
    <name type="scientific">Aurantiacibacter zhengii</name>
    <dbReference type="NCBI Taxonomy" id="2307003"/>
    <lineage>
        <taxon>Bacteria</taxon>
        <taxon>Pseudomonadati</taxon>
        <taxon>Pseudomonadota</taxon>
        <taxon>Alphaproteobacteria</taxon>
        <taxon>Sphingomonadales</taxon>
        <taxon>Erythrobacteraceae</taxon>
        <taxon>Aurantiacibacter</taxon>
    </lineage>
</organism>
<dbReference type="EMBL" id="QXFL01000002">
    <property type="protein sequence ID" value="RIV87935.1"/>
    <property type="molecule type" value="Genomic_DNA"/>
</dbReference>
<protein>
    <recommendedName>
        <fullName evidence="4">TonB-dependent receptor plug domain-containing protein</fullName>
    </recommendedName>
</protein>
<dbReference type="InterPro" id="IPR037066">
    <property type="entry name" value="Plug_dom_sf"/>
</dbReference>
<evidence type="ECO:0000313" key="5">
    <source>
        <dbReference type="EMBL" id="RIV87935.1"/>
    </source>
</evidence>
<gene>
    <name evidence="5" type="ORF">D2V07_06380</name>
</gene>
<evidence type="ECO:0000256" key="2">
    <source>
        <dbReference type="SAM" id="MobiDB-lite"/>
    </source>
</evidence>
<reference evidence="5 6" key="1">
    <citation type="submission" date="2018-08" db="EMBL/GenBank/DDBJ databases">
        <title>Erythrobacter zhengii sp.nov., a bacterium isolated from deep-sea sediment.</title>
        <authorList>
            <person name="Fang C."/>
            <person name="Wu Y.-H."/>
            <person name="Sun C."/>
            <person name="Wang H."/>
            <person name="Cheng H."/>
            <person name="Meng F.-X."/>
            <person name="Wang C.-S."/>
            <person name="Xu X.-W."/>
        </authorList>
    </citation>
    <scope>NUCLEOTIDE SEQUENCE [LARGE SCALE GENOMIC DNA]</scope>
    <source>
        <strain evidence="5 6">V18</strain>
    </source>
</reference>
<accession>A0A418NVC2</accession>
<feature type="region of interest" description="Disordered" evidence="2">
    <location>
        <begin position="28"/>
        <end position="50"/>
    </location>
</feature>
<keyword evidence="1 3" id="KW-0732">Signal</keyword>
<comment type="caution">
    <text evidence="5">The sequence shown here is derived from an EMBL/GenBank/DDBJ whole genome shotgun (WGS) entry which is preliminary data.</text>
</comment>
<dbReference type="PANTHER" id="PTHR30069:SF29">
    <property type="entry name" value="HEMOGLOBIN AND HEMOGLOBIN-HAPTOGLOBIN-BINDING PROTEIN 1-RELATED"/>
    <property type="match status" value="1"/>
</dbReference>
<name>A0A418NVC2_9SPHN</name>
<dbReference type="AlphaFoldDB" id="A0A418NVC2"/>
<dbReference type="OrthoDB" id="7622322at2"/>
<evidence type="ECO:0000256" key="1">
    <source>
        <dbReference type="ARBA" id="ARBA00022729"/>
    </source>
</evidence>
<dbReference type="SUPFAM" id="SSF56935">
    <property type="entry name" value="Porins"/>
    <property type="match status" value="1"/>
</dbReference>